<reference evidence="6 7" key="1">
    <citation type="journal article" date="2017" name="Gigascience">
        <title>Genome sequence of the small brown planthopper, Laodelphax striatellus.</title>
        <authorList>
            <person name="Zhu J."/>
            <person name="Jiang F."/>
            <person name="Wang X."/>
            <person name="Yang P."/>
            <person name="Bao Y."/>
            <person name="Zhao W."/>
            <person name="Wang W."/>
            <person name="Lu H."/>
            <person name="Wang Q."/>
            <person name="Cui N."/>
            <person name="Li J."/>
            <person name="Chen X."/>
            <person name="Luo L."/>
            <person name="Yu J."/>
            <person name="Kang L."/>
            <person name="Cui F."/>
        </authorList>
    </citation>
    <scope>NUCLEOTIDE SEQUENCE [LARGE SCALE GENOMIC DNA]</scope>
    <source>
        <strain evidence="6">Lst14</strain>
    </source>
</reference>
<dbReference type="GO" id="GO:0016920">
    <property type="term" value="F:pyroglutamyl-peptidase activity"/>
    <property type="evidence" value="ECO:0007669"/>
    <property type="project" value="InterPro"/>
</dbReference>
<proteinExistence type="inferred from homology"/>
<organism evidence="6 7">
    <name type="scientific">Laodelphax striatellus</name>
    <name type="common">Small brown planthopper</name>
    <name type="synonym">Delphax striatella</name>
    <dbReference type="NCBI Taxonomy" id="195883"/>
    <lineage>
        <taxon>Eukaryota</taxon>
        <taxon>Metazoa</taxon>
        <taxon>Ecdysozoa</taxon>
        <taxon>Arthropoda</taxon>
        <taxon>Hexapoda</taxon>
        <taxon>Insecta</taxon>
        <taxon>Pterygota</taxon>
        <taxon>Neoptera</taxon>
        <taxon>Paraneoptera</taxon>
        <taxon>Hemiptera</taxon>
        <taxon>Auchenorrhyncha</taxon>
        <taxon>Fulgoroidea</taxon>
        <taxon>Delphacidae</taxon>
        <taxon>Criomorphinae</taxon>
        <taxon>Laodelphax</taxon>
    </lineage>
</organism>
<dbReference type="SUPFAM" id="SSF53182">
    <property type="entry name" value="Pyrrolidone carboxyl peptidase (pyroglutamate aminopeptidase)"/>
    <property type="match status" value="1"/>
</dbReference>
<dbReference type="CDD" id="cd00501">
    <property type="entry name" value="Peptidase_C15"/>
    <property type="match status" value="1"/>
</dbReference>
<dbReference type="PIRSF" id="PIRSF015592">
    <property type="entry name" value="Prld-crbxl_pptds"/>
    <property type="match status" value="1"/>
</dbReference>
<accession>A0A482WV81</accession>
<dbReference type="OrthoDB" id="407146at2759"/>
<name>A0A482WV81_LAOST</name>
<evidence type="ECO:0008006" key="8">
    <source>
        <dbReference type="Google" id="ProtNLM"/>
    </source>
</evidence>
<dbReference type="GO" id="GO:0005829">
    <property type="term" value="C:cytosol"/>
    <property type="evidence" value="ECO:0007669"/>
    <property type="project" value="InterPro"/>
</dbReference>
<keyword evidence="4" id="KW-0378">Hydrolase</keyword>
<evidence type="ECO:0000256" key="4">
    <source>
        <dbReference type="ARBA" id="ARBA00022801"/>
    </source>
</evidence>
<dbReference type="FunCoup" id="A0A482WV81">
    <property type="interactions" value="95"/>
</dbReference>
<dbReference type="Proteomes" id="UP000291343">
    <property type="component" value="Unassembled WGS sequence"/>
</dbReference>
<keyword evidence="2" id="KW-0963">Cytoplasm</keyword>
<dbReference type="Gene3D" id="3.40.630.20">
    <property type="entry name" value="Peptidase C15, pyroglutamyl peptidase I-like"/>
    <property type="match status" value="1"/>
</dbReference>
<comment type="similarity">
    <text evidence="1">Belongs to the peptidase C15 family.</text>
</comment>
<keyword evidence="3" id="KW-0645">Protease</keyword>
<evidence type="ECO:0000256" key="1">
    <source>
        <dbReference type="ARBA" id="ARBA00006641"/>
    </source>
</evidence>
<dbReference type="InterPro" id="IPR016125">
    <property type="entry name" value="Peptidase_C15-like"/>
</dbReference>
<dbReference type="PRINTS" id="PR00706">
    <property type="entry name" value="PYROGLUPTASE"/>
</dbReference>
<dbReference type="SMR" id="A0A482WV81"/>
<dbReference type="EMBL" id="QKKF02025379">
    <property type="protein sequence ID" value="RZF37051.1"/>
    <property type="molecule type" value="Genomic_DNA"/>
</dbReference>
<dbReference type="InParanoid" id="A0A482WV81"/>
<dbReference type="AlphaFoldDB" id="A0A482WV81"/>
<keyword evidence="5" id="KW-0788">Thiol protease</keyword>
<evidence type="ECO:0000256" key="5">
    <source>
        <dbReference type="ARBA" id="ARBA00022807"/>
    </source>
</evidence>
<dbReference type="GO" id="GO:0006508">
    <property type="term" value="P:proteolysis"/>
    <property type="evidence" value="ECO:0007669"/>
    <property type="project" value="UniProtKB-KW"/>
</dbReference>
<evidence type="ECO:0000256" key="2">
    <source>
        <dbReference type="ARBA" id="ARBA00022490"/>
    </source>
</evidence>
<keyword evidence="7" id="KW-1185">Reference proteome</keyword>
<protein>
    <recommendedName>
        <fullName evidence="8">Pyroglutamyl-peptidase I</fullName>
    </recommendedName>
</protein>
<dbReference type="InterPro" id="IPR000816">
    <property type="entry name" value="Peptidase_C15"/>
</dbReference>
<dbReference type="PANTHER" id="PTHR23402">
    <property type="entry name" value="PROTEASE FAMILY C15 PYROGLUTAMYL-PEPTIDASE I-RELATED"/>
    <property type="match status" value="1"/>
</dbReference>
<evidence type="ECO:0000313" key="6">
    <source>
        <dbReference type="EMBL" id="RZF37051.1"/>
    </source>
</evidence>
<dbReference type="InterPro" id="IPR036440">
    <property type="entry name" value="Peptidase_C15-like_sf"/>
</dbReference>
<dbReference type="Pfam" id="PF01470">
    <property type="entry name" value="Peptidase_C15"/>
    <property type="match status" value="1"/>
</dbReference>
<comment type="caution">
    <text evidence="6">The sequence shown here is derived from an EMBL/GenBank/DDBJ whole genome shotgun (WGS) entry which is preliminary data.</text>
</comment>
<gene>
    <name evidence="6" type="ORF">LSTR_LSTR012394</name>
</gene>
<evidence type="ECO:0000256" key="3">
    <source>
        <dbReference type="ARBA" id="ARBA00022670"/>
    </source>
</evidence>
<dbReference type="PANTHER" id="PTHR23402:SF1">
    <property type="entry name" value="PYROGLUTAMYL-PEPTIDASE I"/>
    <property type="match status" value="1"/>
</dbReference>
<sequence length="221" mass="24598">MFKTSTDLKDDQHSFSGKPKRNVIVTGFGPFKGHPINASWEAVKLLPKFFNDENTNLIIEEIPVTYNAIEERIPKLWEKYDPIVVIHAGVSSLANDLTIERCAKQRGYNRKDIDGEIPCGEACKFGIEEVLHSSVDVLGLCKKMNDMKSNVKTSISTDAGSYACEYIYYTSLCHGQGRCLFVHIPDLGKPYEAEESAQGLSNILKIVLDQLSPNQVIGNSL</sequence>
<evidence type="ECO:0000313" key="7">
    <source>
        <dbReference type="Proteomes" id="UP000291343"/>
    </source>
</evidence>